<dbReference type="RefSeq" id="WP_010654987.1">
    <property type="nucleotide sequence ID" value="NZ_JAPHOO010000002.1"/>
</dbReference>
<reference evidence="1 2" key="1">
    <citation type="submission" date="2018-06" db="EMBL/GenBank/DDBJ databases">
        <authorList>
            <consortium name="Pathogen Informatics"/>
            <person name="Doyle S."/>
        </authorList>
    </citation>
    <scope>NUCLEOTIDE SEQUENCE [LARGE SCALE GENOMIC DNA]</scope>
    <source>
        <strain evidence="1 2">NCTC11370</strain>
    </source>
</reference>
<proteinExistence type="predicted"/>
<dbReference type="GeneID" id="93293856"/>
<dbReference type="STRING" id="1094715.GCA_000236165_02953"/>
<accession>A0A377GDG5</accession>
<organism evidence="1 2">
    <name type="scientific">Fluoribacter dumoffii</name>
    <dbReference type="NCBI Taxonomy" id="463"/>
    <lineage>
        <taxon>Bacteria</taxon>
        <taxon>Pseudomonadati</taxon>
        <taxon>Pseudomonadota</taxon>
        <taxon>Gammaproteobacteria</taxon>
        <taxon>Legionellales</taxon>
        <taxon>Legionellaceae</taxon>
        <taxon>Fluoribacter</taxon>
    </lineage>
</organism>
<gene>
    <name evidence="1" type="ORF">NCTC11370_02968</name>
</gene>
<evidence type="ECO:0000313" key="1">
    <source>
        <dbReference type="EMBL" id="STO22866.1"/>
    </source>
</evidence>
<name>A0A377GDG5_9GAMM</name>
<dbReference type="Proteomes" id="UP000254554">
    <property type="component" value="Unassembled WGS sequence"/>
</dbReference>
<protein>
    <submittedName>
        <fullName evidence="1">Uncharacterized protein</fullName>
    </submittedName>
</protein>
<evidence type="ECO:0000313" key="2">
    <source>
        <dbReference type="Proteomes" id="UP000254554"/>
    </source>
</evidence>
<keyword evidence="2" id="KW-1185">Reference proteome</keyword>
<dbReference type="AlphaFoldDB" id="A0A377GDG5"/>
<dbReference type="OrthoDB" id="8821494at2"/>
<dbReference type="EMBL" id="UGGT01000001">
    <property type="protein sequence ID" value="STO22866.1"/>
    <property type="molecule type" value="Genomic_DNA"/>
</dbReference>
<sequence length="533" mass="60927">MKERFAAVSRQLNELGIQPQSKFVAEREDKLIQHATQLDQLQHAAYEAIEEHYSQFNPAASKEEHFHFFKKILRIKNVLRELQNLHNDLTQKLGERSMIYIQDEQKINLNDKIILPELKGKEPKEIVRANFYQLLENITRNNSLNSAETNYITSLLMQLVSRPAGIKLIVKLNYLLASKDAQLILKPSKNFECSMTAEGLASASPEFTSKSFSPEDDFKTILKKATIRGRGAQRVRVGIDFNYNNSISALNLETYASTGNGLTDSGPAFVLMGHELIHAMHNLLGKARHNFSLFFQGNNYQDDPLMNALYPTSSLYSYGSAAEEYWTIEGAVLCENSIRNEHGFFRRTGHISAEPGSRAIRDLYYIGLARSYDLLHLERLQTYIQNQEEIDDISKDDLALEKLLQCEKYKLMHYSFTDIISMCQFISPLQLRRMERVIKSVSREKMENEERDLEQVLAIIPPKIAQLFVAVTTRGIAADEKIDSEELEAILPSIKRMEELLKESGLSHRNLKVFSNFIEAIEQSATHSALKNN</sequence>